<dbReference type="InterPro" id="IPR050266">
    <property type="entry name" value="AB_hydrolase_sf"/>
</dbReference>
<organism evidence="2">
    <name type="scientific">freshwater metagenome</name>
    <dbReference type="NCBI Taxonomy" id="449393"/>
    <lineage>
        <taxon>unclassified sequences</taxon>
        <taxon>metagenomes</taxon>
        <taxon>ecological metagenomes</taxon>
    </lineage>
</organism>
<gene>
    <name evidence="2" type="ORF">UFOPK2958_00472</name>
</gene>
<dbReference type="Gene3D" id="3.40.50.1820">
    <property type="entry name" value="alpha/beta hydrolase"/>
    <property type="match status" value="1"/>
</dbReference>
<name>A0A6J6W887_9ZZZZ</name>
<proteinExistence type="predicted"/>
<dbReference type="InterPro" id="IPR000073">
    <property type="entry name" value="AB_hydrolase_1"/>
</dbReference>
<protein>
    <submittedName>
        <fullName evidence="2">Unannotated protein</fullName>
    </submittedName>
</protein>
<reference evidence="2" key="1">
    <citation type="submission" date="2020-05" db="EMBL/GenBank/DDBJ databases">
        <authorList>
            <person name="Chiriac C."/>
            <person name="Salcher M."/>
            <person name="Ghai R."/>
            <person name="Kavagutti S V."/>
        </authorList>
    </citation>
    <scope>NUCLEOTIDE SEQUENCE</scope>
</reference>
<dbReference type="PANTHER" id="PTHR43798:SF33">
    <property type="entry name" value="HYDROLASE, PUTATIVE (AFU_ORTHOLOGUE AFUA_2G14860)-RELATED"/>
    <property type="match status" value="1"/>
</dbReference>
<evidence type="ECO:0000259" key="1">
    <source>
        <dbReference type="Pfam" id="PF00561"/>
    </source>
</evidence>
<dbReference type="PANTHER" id="PTHR43798">
    <property type="entry name" value="MONOACYLGLYCEROL LIPASE"/>
    <property type="match status" value="1"/>
</dbReference>
<sequence>MERIAYDEFSFFHENLSEWDLDLPVPPVRRERFAVDATRELSALVWGSSSAEFLFVHGGAQNAHTFDTVALALQRSLVAVDLPGHGHSDASPFGLAASAAHSRDLAAILDALPSEPVILVGMSLGGLTAIQFAAQHPDRFSHLVLVDITPGVNGVKAKHIHDFVNGPKTFDRFDELLERTMAFNPTRSESSLRRGILHNALQREDGTWVWRHQQHGPATLEAPQPGNLWETLRDLPLPVTLLRGLAKGSVVDNDDVAELARLRPDATVIEIENAGHSVQGDAPLIMANILQSM</sequence>
<dbReference type="EMBL" id="CAFAAB010000037">
    <property type="protein sequence ID" value="CAB4780069.1"/>
    <property type="molecule type" value="Genomic_DNA"/>
</dbReference>
<evidence type="ECO:0000313" key="2">
    <source>
        <dbReference type="EMBL" id="CAB4780069.1"/>
    </source>
</evidence>
<dbReference type="PRINTS" id="PR00111">
    <property type="entry name" value="ABHYDROLASE"/>
</dbReference>
<accession>A0A6J6W887</accession>
<dbReference type="InterPro" id="IPR029058">
    <property type="entry name" value="AB_hydrolase_fold"/>
</dbReference>
<feature type="domain" description="AB hydrolase-1" evidence="1">
    <location>
        <begin position="53"/>
        <end position="283"/>
    </location>
</feature>
<dbReference type="Pfam" id="PF00561">
    <property type="entry name" value="Abhydrolase_1"/>
    <property type="match status" value="1"/>
</dbReference>
<dbReference type="SUPFAM" id="SSF53474">
    <property type="entry name" value="alpha/beta-Hydrolases"/>
    <property type="match status" value="1"/>
</dbReference>
<dbReference type="GO" id="GO:0016020">
    <property type="term" value="C:membrane"/>
    <property type="evidence" value="ECO:0007669"/>
    <property type="project" value="TreeGrafter"/>
</dbReference>
<dbReference type="AlphaFoldDB" id="A0A6J6W887"/>